<dbReference type="PROSITE" id="PS50110">
    <property type="entry name" value="RESPONSE_REGULATORY"/>
    <property type="match status" value="1"/>
</dbReference>
<name>A0A934SF17_9RHOB</name>
<keyword evidence="5" id="KW-0418">Kinase</keyword>
<evidence type="ECO:0000313" key="11">
    <source>
        <dbReference type="Proteomes" id="UP000640485"/>
    </source>
</evidence>
<dbReference type="SUPFAM" id="SSF55874">
    <property type="entry name" value="ATPase domain of HSP90 chaperone/DNA topoisomerase II/histidine kinase"/>
    <property type="match status" value="1"/>
</dbReference>
<dbReference type="InterPro" id="IPR003594">
    <property type="entry name" value="HATPase_dom"/>
</dbReference>
<feature type="modified residue" description="4-aspartylphosphate" evidence="6">
    <location>
        <position position="478"/>
    </location>
</feature>
<evidence type="ECO:0000256" key="5">
    <source>
        <dbReference type="ARBA" id="ARBA00022777"/>
    </source>
</evidence>
<dbReference type="SUPFAM" id="SSF52172">
    <property type="entry name" value="CheY-like"/>
    <property type="match status" value="1"/>
</dbReference>
<organism evidence="10 11">
    <name type="scientific">Paracoccus caeni</name>
    <dbReference type="NCBI Taxonomy" id="657651"/>
    <lineage>
        <taxon>Bacteria</taxon>
        <taxon>Pseudomonadati</taxon>
        <taxon>Pseudomonadota</taxon>
        <taxon>Alphaproteobacteria</taxon>
        <taxon>Rhodobacterales</taxon>
        <taxon>Paracoccaceae</taxon>
        <taxon>Paracoccus</taxon>
    </lineage>
</organism>
<dbReference type="Pfam" id="PF12860">
    <property type="entry name" value="PAS_7"/>
    <property type="match status" value="1"/>
</dbReference>
<comment type="caution">
    <text evidence="10">The sequence shown here is derived from an EMBL/GenBank/DDBJ whole genome shotgun (WGS) entry which is preliminary data.</text>
</comment>
<dbReference type="CDD" id="cd00082">
    <property type="entry name" value="HisKA"/>
    <property type="match status" value="1"/>
</dbReference>
<evidence type="ECO:0000259" key="9">
    <source>
        <dbReference type="PROSITE" id="PS50110"/>
    </source>
</evidence>
<evidence type="ECO:0000256" key="2">
    <source>
        <dbReference type="ARBA" id="ARBA00012438"/>
    </source>
</evidence>
<dbReference type="Gene3D" id="1.10.287.130">
    <property type="match status" value="1"/>
</dbReference>
<evidence type="ECO:0000259" key="8">
    <source>
        <dbReference type="PROSITE" id="PS50109"/>
    </source>
</evidence>
<feature type="domain" description="Response regulatory" evidence="9">
    <location>
        <begin position="427"/>
        <end position="543"/>
    </location>
</feature>
<dbReference type="EC" id="2.7.13.3" evidence="2"/>
<evidence type="ECO:0000256" key="3">
    <source>
        <dbReference type="ARBA" id="ARBA00022553"/>
    </source>
</evidence>
<evidence type="ECO:0000256" key="1">
    <source>
        <dbReference type="ARBA" id="ARBA00000085"/>
    </source>
</evidence>
<gene>
    <name evidence="10" type="ORF">JJJ17_17195</name>
</gene>
<feature type="domain" description="Histidine kinase" evidence="8">
    <location>
        <begin position="189"/>
        <end position="401"/>
    </location>
</feature>
<keyword evidence="11" id="KW-1185">Reference proteome</keyword>
<dbReference type="InterPro" id="IPR036097">
    <property type="entry name" value="HisK_dim/P_sf"/>
</dbReference>
<dbReference type="FunFam" id="3.30.565.10:FF:000049">
    <property type="entry name" value="Two-component sensor histidine kinase"/>
    <property type="match status" value="1"/>
</dbReference>
<dbReference type="GO" id="GO:0000155">
    <property type="term" value="F:phosphorelay sensor kinase activity"/>
    <property type="evidence" value="ECO:0007669"/>
    <property type="project" value="InterPro"/>
</dbReference>
<reference evidence="10" key="1">
    <citation type="submission" date="2021-01" db="EMBL/GenBank/DDBJ databases">
        <title>Paracoccus amoyensis sp. nov., isolated from the surface seawater along the coast of Xiamen Island, China.</title>
        <authorList>
            <person name="Lyu L."/>
        </authorList>
    </citation>
    <scope>NUCLEOTIDE SEQUENCE</scope>
    <source>
        <strain evidence="10">MJ17</strain>
    </source>
</reference>
<dbReference type="InterPro" id="IPR001789">
    <property type="entry name" value="Sig_transdc_resp-reg_receiver"/>
</dbReference>
<dbReference type="Gene3D" id="3.30.450.20">
    <property type="entry name" value="PAS domain"/>
    <property type="match status" value="1"/>
</dbReference>
<dbReference type="InterPro" id="IPR036890">
    <property type="entry name" value="HATPase_C_sf"/>
</dbReference>
<dbReference type="SMART" id="SM00387">
    <property type="entry name" value="HATPase_c"/>
    <property type="match status" value="1"/>
</dbReference>
<dbReference type="InterPro" id="IPR003661">
    <property type="entry name" value="HisK_dim/P_dom"/>
</dbReference>
<keyword evidence="3 6" id="KW-0597">Phosphoprotein</keyword>
<accession>A0A934SF17</accession>
<dbReference type="InterPro" id="IPR011006">
    <property type="entry name" value="CheY-like_superfamily"/>
</dbReference>
<dbReference type="PANTHER" id="PTHR43047:SF9">
    <property type="entry name" value="HISTIDINE KINASE"/>
    <property type="match status" value="1"/>
</dbReference>
<dbReference type="SMART" id="SM00448">
    <property type="entry name" value="REC"/>
    <property type="match status" value="1"/>
</dbReference>
<dbReference type="PROSITE" id="PS50109">
    <property type="entry name" value="HIS_KIN"/>
    <property type="match status" value="1"/>
</dbReference>
<dbReference type="EMBL" id="JAEPRQ010000008">
    <property type="protein sequence ID" value="MBK4217670.1"/>
    <property type="molecule type" value="Genomic_DNA"/>
</dbReference>
<protein>
    <recommendedName>
        <fullName evidence="2">histidine kinase</fullName>
        <ecNumber evidence="2">2.7.13.3</ecNumber>
    </recommendedName>
</protein>
<sequence>MSERRQGRWAGTRPEPAAPPVPVPAPQSDMMRAALEHINQGVATFDAAARLVGWNRRFVLLLELPLPLLHPGTHFNAIEAHIARFADFGEGASRAALKSWLVGKERRQPLSFEMRHENGMMLDCFVQEMPDRGFVLSLNDVTRERMAIHSMLRSNATLEARVTARTEELANALDIAERANATRVRFVAAASHDLLQPLSAAKLYVAAARDDTSGSTQGETLDKAYNALISVEGILGALLDISRLETGGSELDIATVPMSRLLAQLAEEFVPVAAQKGLRLDILPCAASVRSDPVYLRRILQNLISNAIRYTDSGRVLVGARRRGDTIRLEVRDTGPGIAPEDQAMIFREFHRVNRASSASDGIGLGLAIVDRACRLLNHPLTLNSVPGQGTCFAVELPVVAAHPGLAMVANGAADRFEATGIAGDRIAMLVENDEELRRAFALLLEGRGIDVLEAANGAEAQALLKEIGIAPDYYLIDQQLGEGMTGVETAEALHAAHGVRPTRIITADRSAETLRAVAAAGLEIMFKPLDIKALEDFLRQEQAG</sequence>
<proteinExistence type="predicted"/>
<dbReference type="Proteomes" id="UP000640485">
    <property type="component" value="Unassembled WGS sequence"/>
</dbReference>
<feature type="region of interest" description="Disordered" evidence="7">
    <location>
        <begin position="1"/>
        <end position="24"/>
    </location>
</feature>
<evidence type="ECO:0000313" key="10">
    <source>
        <dbReference type="EMBL" id="MBK4217670.1"/>
    </source>
</evidence>
<dbReference type="SMART" id="SM00388">
    <property type="entry name" value="HisKA"/>
    <property type="match status" value="1"/>
</dbReference>
<dbReference type="Pfam" id="PF00512">
    <property type="entry name" value="HisKA"/>
    <property type="match status" value="1"/>
</dbReference>
<dbReference type="CDD" id="cd00075">
    <property type="entry name" value="HATPase"/>
    <property type="match status" value="1"/>
</dbReference>
<dbReference type="GO" id="GO:0009927">
    <property type="term" value="F:histidine phosphotransfer kinase activity"/>
    <property type="evidence" value="ECO:0007669"/>
    <property type="project" value="TreeGrafter"/>
</dbReference>
<dbReference type="AlphaFoldDB" id="A0A934SF17"/>
<evidence type="ECO:0000256" key="7">
    <source>
        <dbReference type="SAM" id="MobiDB-lite"/>
    </source>
</evidence>
<dbReference type="Pfam" id="PF00072">
    <property type="entry name" value="Response_reg"/>
    <property type="match status" value="1"/>
</dbReference>
<dbReference type="InterPro" id="IPR004358">
    <property type="entry name" value="Sig_transdc_His_kin-like_C"/>
</dbReference>
<evidence type="ECO:0000256" key="4">
    <source>
        <dbReference type="ARBA" id="ARBA00022679"/>
    </source>
</evidence>
<dbReference type="Pfam" id="PF02518">
    <property type="entry name" value="HATPase_c"/>
    <property type="match status" value="1"/>
</dbReference>
<comment type="catalytic activity">
    <reaction evidence="1">
        <text>ATP + protein L-histidine = ADP + protein N-phospho-L-histidine.</text>
        <dbReference type="EC" id="2.7.13.3"/>
    </reaction>
</comment>
<dbReference type="Gene3D" id="3.30.565.10">
    <property type="entry name" value="Histidine kinase-like ATPase, C-terminal domain"/>
    <property type="match status" value="1"/>
</dbReference>
<dbReference type="SUPFAM" id="SSF47384">
    <property type="entry name" value="Homodimeric domain of signal transducing histidine kinase"/>
    <property type="match status" value="1"/>
</dbReference>
<dbReference type="InterPro" id="IPR005467">
    <property type="entry name" value="His_kinase_dom"/>
</dbReference>
<keyword evidence="4" id="KW-0808">Transferase</keyword>
<dbReference type="Gene3D" id="3.40.50.2300">
    <property type="match status" value="1"/>
</dbReference>
<dbReference type="PRINTS" id="PR00344">
    <property type="entry name" value="BCTRLSENSOR"/>
</dbReference>
<dbReference type="GO" id="GO:0005886">
    <property type="term" value="C:plasma membrane"/>
    <property type="evidence" value="ECO:0007669"/>
    <property type="project" value="TreeGrafter"/>
</dbReference>
<evidence type="ECO:0000256" key="6">
    <source>
        <dbReference type="PROSITE-ProRule" id="PRU00169"/>
    </source>
</evidence>
<dbReference type="PANTHER" id="PTHR43047">
    <property type="entry name" value="TWO-COMPONENT HISTIDINE PROTEIN KINASE"/>
    <property type="match status" value="1"/>
</dbReference>